<dbReference type="EMBL" id="JAIZAY010000001">
    <property type="protein sequence ID" value="KAJ8050067.1"/>
    <property type="molecule type" value="Genomic_DNA"/>
</dbReference>
<dbReference type="PANTHER" id="PTHR36981:SF1">
    <property type="entry name" value="P2X PURINORECEPTOR 7 INTRACELLULAR DOMAIN-CONTAINING PROTEIN"/>
    <property type="match status" value="1"/>
</dbReference>
<reference evidence="2" key="1">
    <citation type="submission" date="2021-10" db="EMBL/GenBank/DDBJ databases">
        <title>Tropical sea cucumber genome reveals ecological adaptation and Cuvierian tubules defense mechanism.</title>
        <authorList>
            <person name="Chen T."/>
        </authorList>
    </citation>
    <scope>NUCLEOTIDE SEQUENCE</scope>
    <source>
        <strain evidence="2">Nanhai2018</strain>
        <tissue evidence="2">Muscle</tissue>
    </source>
</reference>
<evidence type="ECO:0000313" key="3">
    <source>
        <dbReference type="Proteomes" id="UP001152320"/>
    </source>
</evidence>
<proteinExistence type="predicted"/>
<evidence type="ECO:0000313" key="2">
    <source>
        <dbReference type="EMBL" id="KAJ8050067.1"/>
    </source>
</evidence>
<dbReference type="AlphaFoldDB" id="A0A9Q1HHF7"/>
<sequence>MEAFGLEPYLFEPEYTEDELRQIDAEAERQEGEGLTLHLGQGTNTASANNNVGSSELDSDGDERFCICGYCREMVTEKEKVCCKQSGASENDSCLSQRDDFKLVCLQDVILQVAYAVPEVQKEGP</sequence>
<organism evidence="2 3">
    <name type="scientific">Holothuria leucospilota</name>
    <name type="common">Black long sea cucumber</name>
    <name type="synonym">Mertensiothuria leucospilota</name>
    <dbReference type="NCBI Taxonomy" id="206669"/>
    <lineage>
        <taxon>Eukaryota</taxon>
        <taxon>Metazoa</taxon>
        <taxon>Echinodermata</taxon>
        <taxon>Eleutherozoa</taxon>
        <taxon>Echinozoa</taxon>
        <taxon>Holothuroidea</taxon>
        <taxon>Aspidochirotacea</taxon>
        <taxon>Aspidochirotida</taxon>
        <taxon>Holothuriidae</taxon>
        <taxon>Holothuria</taxon>
    </lineage>
</organism>
<protein>
    <submittedName>
        <fullName evidence="2">Uncharacterized protein</fullName>
    </submittedName>
</protein>
<name>A0A9Q1HHF7_HOLLE</name>
<keyword evidence="3" id="KW-1185">Reference proteome</keyword>
<dbReference type="OrthoDB" id="9898867at2759"/>
<dbReference type="PANTHER" id="PTHR36981">
    <property type="entry name" value="ZGC:195170"/>
    <property type="match status" value="1"/>
</dbReference>
<gene>
    <name evidence="2" type="ORF">HOLleu_03118</name>
</gene>
<feature type="compositionally biased region" description="Polar residues" evidence="1">
    <location>
        <begin position="41"/>
        <end position="56"/>
    </location>
</feature>
<dbReference type="Proteomes" id="UP001152320">
    <property type="component" value="Chromosome 1"/>
</dbReference>
<accession>A0A9Q1HHF7</accession>
<comment type="caution">
    <text evidence="2">The sequence shown here is derived from an EMBL/GenBank/DDBJ whole genome shotgun (WGS) entry which is preliminary data.</text>
</comment>
<evidence type="ECO:0000256" key="1">
    <source>
        <dbReference type="SAM" id="MobiDB-lite"/>
    </source>
</evidence>
<feature type="region of interest" description="Disordered" evidence="1">
    <location>
        <begin position="36"/>
        <end position="59"/>
    </location>
</feature>